<name>A0A7S2JK76_9DINO</name>
<proteinExistence type="predicted"/>
<gene>
    <name evidence="2" type="ORF">BRAN1462_LOCUS19165</name>
</gene>
<dbReference type="PANTHER" id="PTHR11006">
    <property type="entry name" value="PROTEIN ARGININE N-METHYLTRANSFERASE"/>
    <property type="match status" value="1"/>
</dbReference>
<organism evidence="2">
    <name type="scientific">Zooxanthella nutricula</name>
    <dbReference type="NCBI Taxonomy" id="1333877"/>
    <lineage>
        <taxon>Eukaryota</taxon>
        <taxon>Sar</taxon>
        <taxon>Alveolata</taxon>
        <taxon>Dinophyceae</taxon>
        <taxon>Peridiniales</taxon>
        <taxon>Peridiniales incertae sedis</taxon>
        <taxon>Zooxanthella</taxon>
    </lineage>
</organism>
<reference evidence="2" key="1">
    <citation type="submission" date="2021-01" db="EMBL/GenBank/DDBJ databases">
        <authorList>
            <person name="Corre E."/>
            <person name="Pelletier E."/>
            <person name="Niang G."/>
            <person name="Scheremetjew M."/>
            <person name="Finn R."/>
            <person name="Kale V."/>
            <person name="Holt S."/>
            <person name="Cochrane G."/>
            <person name="Meng A."/>
            <person name="Brown T."/>
            <person name="Cohen L."/>
        </authorList>
    </citation>
    <scope>NUCLEOTIDE SEQUENCE</scope>
    <source>
        <strain evidence="2">RCC3387</strain>
    </source>
</reference>
<sequence>MTAALEGAEVWMCEAVPIMRQMCREVISANAKDIASKKGLVNLMPAMMSTRLQVGEDVPERFDVIVSEVMDIWCLGEGVIPTMRHAHQKLLAQGGVIIPSRLTIYVQPLELQLWAKAERDYQTKLTALGETFKAKFSPMRIQQFSHRMLCDEPAVALEIDLCDVPKRPADGAPNLQNLCIRMGGQPALRANISQMTVSTAGVLSGYGIWWEADLGNGHQLSNAPTSPQRSWKQLVRWLDKPRFVADGEPVQVLACYNENQVNVEDIHMTDDIVAQCQEQMAAAGAAAPQQQQQQHCGQRADR</sequence>
<protein>
    <submittedName>
        <fullName evidence="2">Uncharacterized protein</fullName>
    </submittedName>
</protein>
<evidence type="ECO:0000313" key="2">
    <source>
        <dbReference type="EMBL" id="CAD9550283.1"/>
    </source>
</evidence>
<evidence type="ECO:0000256" key="1">
    <source>
        <dbReference type="ARBA" id="ARBA00022691"/>
    </source>
</evidence>
<dbReference type="Gene3D" id="3.40.50.150">
    <property type="entry name" value="Vaccinia Virus protein VP39"/>
    <property type="match status" value="1"/>
</dbReference>
<dbReference type="GO" id="GO:0016274">
    <property type="term" value="F:protein-arginine N-methyltransferase activity"/>
    <property type="evidence" value="ECO:0007669"/>
    <property type="project" value="InterPro"/>
</dbReference>
<dbReference type="SUPFAM" id="SSF53335">
    <property type="entry name" value="S-adenosyl-L-methionine-dependent methyltransferases"/>
    <property type="match status" value="1"/>
</dbReference>
<accession>A0A7S2JK76</accession>
<dbReference type="InterPro" id="IPR029063">
    <property type="entry name" value="SAM-dependent_MTases_sf"/>
</dbReference>
<dbReference type="GO" id="GO:0042054">
    <property type="term" value="F:histone methyltransferase activity"/>
    <property type="evidence" value="ECO:0007669"/>
    <property type="project" value="TreeGrafter"/>
</dbReference>
<dbReference type="Gene3D" id="2.70.160.11">
    <property type="entry name" value="Hnrnp arginine n-methyltransferase1"/>
    <property type="match status" value="1"/>
</dbReference>
<dbReference type="InterPro" id="IPR025799">
    <property type="entry name" value="Arg_MeTrfase"/>
</dbReference>
<keyword evidence="1" id="KW-0949">S-adenosyl-L-methionine</keyword>
<dbReference type="PANTHER" id="PTHR11006:SF4">
    <property type="entry name" value="PROTEIN ARGININE N-METHYLTRANSFERASE 7"/>
    <property type="match status" value="1"/>
</dbReference>
<dbReference type="AlphaFoldDB" id="A0A7S2JK76"/>
<dbReference type="EMBL" id="HBGW01030243">
    <property type="protein sequence ID" value="CAD9550283.1"/>
    <property type="molecule type" value="Transcribed_RNA"/>
</dbReference>